<proteinExistence type="predicted"/>
<dbReference type="HOGENOM" id="CLU_1546100_0_0_3"/>
<dbReference type="Proteomes" id="UP000010478">
    <property type="component" value="Chromosome"/>
</dbReference>
<dbReference type="STRING" id="179408.Osc7112_1715"/>
<dbReference type="EMBL" id="CP003614">
    <property type="protein sequence ID" value="AFZ06208.1"/>
    <property type="molecule type" value="Genomic_DNA"/>
</dbReference>
<evidence type="ECO:0000313" key="1">
    <source>
        <dbReference type="EMBL" id="AFZ06208.1"/>
    </source>
</evidence>
<evidence type="ECO:0000313" key="2">
    <source>
        <dbReference type="Proteomes" id="UP000010478"/>
    </source>
</evidence>
<dbReference type="OrthoDB" id="462559at2"/>
<sequence length="173" mass="20235">MSSRALAKPSKRIATLVEIMESLPETLQDRVVEHLREYILKSNITVPVNPDGKLEIPAEIEAQLKPGDRYAVTVTGDSIVFEKVAGFHWKEWERRVEAASPDPDELTMKEICELVREVRRDKGFDWEELRRHRESLPPDPNPMTMEEICELVREVRREKRLERESQLGYNRID</sequence>
<reference evidence="1 2" key="1">
    <citation type="submission" date="2012-05" db="EMBL/GenBank/DDBJ databases">
        <title>Finished chromosome of genome of Oscillatoria sp. PCC 7112.</title>
        <authorList>
            <consortium name="US DOE Joint Genome Institute"/>
            <person name="Gugger M."/>
            <person name="Coursin T."/>
            <person name="Rippka R."/>
            <person name="Tandeau De Marsac N."/>
            <person name="Huntemann M."/>
            <person name="Wei C.-L."/>
            <person name="Han J."/>
            <person name="Detter J.C."/>
            <person name="Han C."/>
            <person name="Tapia R."/>
            <person name="Davenport K."/>
            <person name="Daligault H."/>
            <person name="Erkkila T."/>
            <person name="Gu W."/>
            <person name="Munk A.C.C."/>
            <person name="Teshima H."/>
            <person name="Xu Y."/>
            <person name="Chain P."/>
            <person name="Chen A."/>
            <person name="Krypides N."/>
            <person name="Mavromatis K."/>
            <person name="Markowitz V."/>
            <person name="Szeto E."/>
            <person name="Ivanova N."/>
            <person name="Mikhailova N."/>
            <person name="Ovchinnikova G."/>
            <person name="Pagani I."/>
            <person name="Pati A."/>
            <person name="Goodwin L."/>
            <person name="Peters L."/>
            <person name="Pitluck S."/>
            <person name="Woyke T."/>
            <person name="Kerfeld C."/>
        </authorList>
    </citation>
    <scope>NUCLEOTIDE SEQUENCE [LARGE SCALE GENOMIC DNA]</scope>
    <source>
        <strain evidence="1 2">PCC 7112</strain>
    </source>
</reference>
<protein>
    <recommendedName>
        <fullName evidence="3">SpoVT-AbrB domain-containing protein</fullName>
    </recommendedName>
</protein>
<evidence type="ECO:0008006" key="3">
    <source>
        <dbReference type="Google" id="ProtNLM"/>
    </source>
</evidence>
<dbReference type="AlphaFoldDB" id="K9VDH1"/>
<organism evidence="1 2">
    <name type="scientific">Phormidium nigroviride PCC 7112</name>
    <dbReference type="NCBI Taxonomy" id="179408"/>
    <lineage>
        <taxon>Bacteria</taxon>
        <taxon>Bacillati</taxon>
        <taxon>Cyanobacteriota</taxon>
        <taxon>Cyanophyceae</taxon>
        <taxon>Oscillatoriophycideae</taxon>
        <taxon>Oscillatoriales</taxon>
        <taxon>Oscillatoriaceae</taxon>
        <taxon>Phormidium</taxon>
    </lineage>
</organism>
<dbReference type="KEGG" id="oni:Osc7112_1715"/>
<name>K9VDH1_9CYAN</name>
<accession>K9VDH1</accession>
<gene>
    <name evidence="1" type="ORF">Osc7112_1715</name>
</gene>
<dbReference type="eggNOG" id="ENOG5033HGZ">
    <property type="taxonomic scope" value="Bacteria"/>
</dbReference>
<keyword evidence="2" id="KW-1185">Reference proteome</keyword>
<dbReference type="PATRIC" id="fig|179408.3.peg.2084"/>
<dbReference type="RefSeq" id="WP_015175526.1">
    <property type="nucleotide sequence ID" value="NC_019729.1"/>
</dbReference>